<dbReference type="PRINTS" id="PR01609">
    <property type="entry name" value="CD36FAMILY"/>
</dbReference>
<evidence type="ECO:0000256" key="1">
    <source>
        <dbReference type="ARBA" id="ARBA00004370"/>
    </source>
</evidence>
<feature type="transmembrane region" description="Helical" evidence="7">
    <location>
        <begin position="465"/>
        <end position="486"/>
    </location>
</feature>
<dbReference type="EMBL" id="IACF01000885">
    <property type="protein sequence ID" value="LAB66623.1"/>
    <property type="molecule type" value="mRNA"/>
</dbReference>
<evidence type="ECO:0000256" key="4">
    <source>
        <dbReference type="ARBA" id="ARBA00022989"/>
    </source>
</evidence>
<dbReference type="AlphaFoldDB" id="A0A2P2HXX4"/>
<evidence type="ECO:0000256" key="5">
    <source>
        <dbReference type="ARBA" id="ARBA00023136"/>
    </source>
</evidence>
<dbReference type="GO" id="GO:0016020">
    <property type="term" value="C:membrane"/>
    <property type="evidence" value="ECO:0007669"/>
    <property type="project" value="UniProtKB-SubCell"/>
</dbReference>
<organism evidence="8">
    <name type="scientific">Hirondellea gigas</name>
    <dbReference type="NCBI Taxonomy" id="1518452"/>
    <lineage>
        <taxon>Eukaryota</taxon>
        <taxon>Metazoa</taxon>
        <taxon>Ecdysozoa</taxon>
        <taxon>Arthropoda</taxon>
        <taxon>Crustacea</taxon>
        <taxon>Multicrustacea</taxon>
        <taxon>Malacostraca</taxon>
        <taxon>Eumalacostraca</taxon>
        <taxon>Peracarida</taxon>
        <taxon>Amphipoda</taxon>
        <taxon>Amphilochidea</taxon>
        <taxon>Lysianassida</taxon>
        <taxon>Lysianassidira</taxon>
        <taxon>Lysianassoidea</taxon>
        <taxon>Lysianassidae</taxon>
        <taxon>Hirondellea</taxon>
    </lineage>
</organism>
<name>A0A2P2HXX4_9CRUS</name>
<feature type="transmembrane region" description="Helical" evidence="7">
    <location>
        <begin position="12"/>
        <end position="31"/>
    </location>
</feature>
<evidence type="ECO:0000256" key="2">
    <source>
        <dbReference type="ARBA" id="ARBA00010532"/>
    </source>
</evidence>
<evidence type="ECO:0000256" key="3">
    <source>
        <dbReference type="ARBA" id="ARBA00022692"/>
    </source>
</evidence>
<reference evidence="8" key="1">
    <citation type="journal article" date="2018" name="Biosci. Biotechnol. Biochem.">
        <title>Polysaccharide hydrolase of the hadal zone amphipods Hirondellea gigas.</title>
        <authorList>
            <person name="Kobayashi H."/>
            <person name="Nagahama T."/>
            <person name="Arai W."/>
            <person name="Sasagawa Y."/>
            <person name="Umeda M."/>
            <person name="Hayashi T."/>
            <person name="Nikaido I."/>
            <person name="Watanabe H."/>
            <person name="Oguri K."/>
            <person name="Kitazato H."/>
            <person name="Fujioka K."/>
            <person name="Kido Y."/>
            <person name="Takami H."/>
        </authorList>
    </citation>
    <scope>NUCLEOTIDE SEQUENCE</scope>
    <source>
        <tissue evidence="8">Whole body</tissue>
    </source>
</reference>
<dbReference type="Pfam" id="PF01130">
    <property type="entry name" value="CD36"/>
    <property type="match status" value="1"/>
</dbReference>
<keyword evidence="4 7" id="KW-1133">Transmembrane helix</keyword>
<protein>
    <submittedName>
        <fullName evidence="8">Sensory neuron membrane protein 2-like</fullName>
    </submittedName>
</protein>
<keyword evidence="5 7" id="KW-0472">Membrane</keyword>
<dbReference type="GO" id="GO:0005044">
    <property type="term" value="F:scavenger receptor activity"/>
    <property type="evidence" value="ECO:0007669"/>
    <property type="project" value="TreeGrafter"/>
</dbReference>
<dbReference type="GO" id="GO:0005737">
    <property type="term" value="C:cytoplasm"/>
    <property type="evidence" value="ECO:0007669"/>
    <property type="project" value="TreeGrafter"/>
</dbReference>
<accession>A0A2P2HXX4</accession>
<dbReference type="PANTHER" id="PTHR11923">
    <property type="entry name" value="SCAVENGER RECEPTOR CLASS B TYPE-1 SR-B1"/>
    <property type="match status" value="1"/>
</dbReference>
<evidence type="ECO:0000313" key="8">
    <source>
        <dbReference type="EMBL" id="LAB66623.1"/>
    </source>
</evidence>
<dbReference type="PANTHER" id="PTHR11923:SF51">
    <property type="entry name" value="LYSOSOME MEMBRANE PROTEIN 2"/>
    <property type="match status" value="1"/>
</dbReference>
<keyword evidence="6" id="KW-0325">Glycoprotein</keyword>
<comment type="subcellular location">
    <subcellularLocation>
        <location evidence="1">Membrane</location>
    </subcellularLocation>
</comment>
<keyword evidence="3 7" id="KW-0812">Transmembrane</keyword>
<proteinExistence type="evidence at transcript level"/>
<evidence type="ECO:0000256" key="6">
    <source>
        <dbReference type="ARBA" id="ARBA00023180"/>
    </source>
</evidence>
<evidence type="ECO:0000256" key="7">
    <source>
        <dbReference type="SAM" id="Phobius"/>
    </source>
</evidence>
<comment type="similarity">
    <text evidence="2">Belongs to the CD36 family.</text>
</comment>
<sequence length="496" mass="56596">MTACSNGKVHIAAGIGLGIVMLILMCSWYPIYNSIIDSVLVLGEDKDVMEMFTTPPIPIYMKFYMFNVLNPTEAQYYGEKPKLEEIGPYVYEEVRTKFNMDFSEDEKTIRYLENKTYFFREDLSNGLKESDKITTVNMVMVLMAAMTYDIKYIGLVWPEIEATMNVFNNYTVGEALFEGWDLPVFNFNFGDIPGTDLSITFNGTLLDLMEELGVADEDIPAPIRENKIGYYTTLNYTDDGPWEVYTGKGDISEYLNIAKWNNSVELDYWNDPYCDMINGTDGTQFPPRTITEDSTVRMFVTELCRSLYLEFDFAGEYFGVDYLRFVAPVEMLQSPTLNPNNKCFSSTMGPLPSSLLEMTPCMGIPLVMSTPHFYLGDGDQLSMYEGLKPEKDKHDTFLDIQTTLGVPLRAHKRIQLNVPLRKYGNLTSFMNFDELYFPIFWADETATMSEEDTAMMKKVLTVPNIIVYTVGGILMAVALVLVYVGYRRHKQQTATV</sequence>
<dbReference type="InterPro" id="IPR002159">
    <property type="entry name" value="CD36_fam"/>
</dbReference>